<dbReference type="CDD" id="cd10936">
    <property type="entry name" value="CE4_DAC2"/>
    <property type="match status" value="1"/>
</dbReference>
<keyword evidence="1" id="KW-0812">Transmembrane</keyword>
<dbReference type="Gene3D" id="3.20.20.370">
    <property type="entry name" value="Glycoside hydrolase/deacetylase"/>
    <property type="match status" value="1"/>
</dbReference>
<dbReference type="Pfam" id="PF04748">
    <property type="entry name" value="Polysacc_deac_2"/>
    <property type="match status" value="1"/>
</dbReference>
<feature type="transmembrane region" description="Helical" evidence="1">
    <location>
        <begin position="6"/>
        <end position="23"/>
    </location>
</feature>
<dbReference type="PANTHER" id="PTHR30105:SF2">
    <property type="entry name" value="DIVERGENT POLYSACCHARIDE DEACETYLASE SUPERFAMILY"/>
    <property type="match status" value="1"/>
</dbReference>
<comment type="caution">
    <text evidence="2">The sequence shown here is derived from an EMBL/GenBank/DDBJ whole genome shotgun (WGS) entry which is preliminary data.</text>
</comment>
<gene>
    <name evidence="2" type="ORF">COX46_00790</name>
</gene>
<dbReference type="InterPro" id="IPR011330">
    <property type="entry name" value="Glyco_hydro/deAcase_b/a-brl"/>
</dbReference>
<evidence type="ECO:0000313" key="3">
    <source>
        <dbReference type="Proteomes" id="UP000230392"/>
    </source>
</evidence>
<dbReference type="GO" id="GO:0005975">
    <property type="term" value="P:carbohydrate metabolic process"/>
    <property type="evidence" value="ECO:0007669"/>
    <property type="project" value="InterPro"/>
</dbReference>
<keyword evidence="1" id="KW-0472">Membrane</keyword>
<protein>
    <recommendedName>
        <fullName evidence="4">Divergent polysaccharide deacetylase family protein</fullName>
    </recommendedName>
</protein>
<name>A0A2G9YBT3_9BACT</name>
<dbReference type="SUPFAM" id="SSF88713">
    <property type="entry name" value="Glycoside hydrolase/deacetylase"/>
    <property type="match status" value="1"/>
</dbReference>
<dbReference type="AlphaFoldDB" id="A0A2G9YBT3"/>
<keyword evidence="1" id="KW-1133">Transmembrane helix</keyword>
<dbReference type="EMBL" id="PCRF01000037">
    <property type="protein sequence ID" value="PIP16674.1"/>
    <property type="molecule type" value="Genomic_DNA"/>
</dbReference>
<organism evidence="2 3">
    <name type="scientific">bacterium (Candidatus Ratteibacteria) CG23_combo_of_CG06-09_8_20_14_all_48_7</name>
    <dbReference type="NCBI Taxonomy" id="2014292"/>
    <lineage>
        <taxon>Bacteria</taxon>
        <taxon>Candidatus Ratteibacteria</taxon>
    </lineage>
</organism>
<evidence type="ECO:0000256" key="1">
    <source>
        <dbReference type="SAM" id="Phobius"/>
    </source>
</evidence>
<evidence type="ECO:0008006" key="4">
    <source>
        <dbReference type="Google" id="ProtNLM"/>
    </source>
</evidence>
<sequence length="278" mass="30951">MKRNPLPFLILIAIILWAVVIILKHPEVIKTFYPDKKTVKPVVLAKLPKIPIPLLPRPQKPQIAIIIDDFGYNFDEFNSLHQLYLPVTISVLPNLPSSRRTADFARAAGYEVLLHLPMAPKEKKNLEKGTIAPGMDAKAVRQQIEADLASVGPVSGVNNHMGSSATTDTMLMETVLSDLEHRNLFFVDSVTSTRTIAFETGRELGVPVVRRDVFLDNNPDREYIKGQIRQLVRTAQINGRAIGIGHPHPETFLAIKEMLPEMEAASISLVTISKMLAR</sequence>
<dbReference type="InterPro" id="IPR006837">
    <property type="entry name" value="Divergent_DAC"/>
</dbReference>
<dbReference type="Proteomes" id="UP000230392">
    <property type="component" value="Unassembled WGS sequence"/>
</dbReference>
<evidence type="ECO:0000313" key="2">
    <source>
        <dbReference type="EMBL" id="PIP16674.1"/>
    </source>
</evidence>
<proteinExistence type="predicted"/>
<dbReference type="PANTHER" id="PTHR30105">
    <property type="entry name" value="UNCHARACTERIZED YIBQ-RELATED"/>
    <property type="match status" value="1"/>
</dbReference>
<reference evidence="2 3" key="1">
    <citation type="submission" date="2017-09" db="EMBL/GenBank/DDBJ databases">
        <title>Depth-based differentiation of microbial function through sediment-hosted aquifers and enrichment of novel symbionts in the deep terrestrial subsurface.</title>
        <authorList>
            <person name="Probst A.J."/>
            <person name="Ladd B."/>
            <person name="Jarett J.K."/>
            <person name="Geller-Mcgrath D.E."/>
            <person name="Sieber C.M."/>
            <person name="Emerson J.B."/>
            <person name="Anantharaman K."/>
            <person name="Thomas B.C."/>
            <person name="Malmstrom R."/>
            <person name="Stieglmeier M."/>
            <person name="Klingl A."/>
            <person name="Woyke T."/>
            <person name="Ryan C.M."/>
            <person name="Banfield J.F."/>
        </authorList>
    </citation>
    <scope>NUCLEOTIDE SEQUENCE [LARGE SCALE GENOMIC DNA]</scope>
    <source>
        <strain evidence="2">CG23_combo_of_CG06-09_8_20_14_all_48_7</strain>
    </source>
</reference>
<accession>A0A2G9YBT3</accession>